<dbReference type="FunFam" id="3.40.605.10:FF:000007">
    <property type="entry name" value="NAD/NADP-dependent betaine aldehyde dehydrogenase"/>
    <property type="match status" value="1"/>
</dbReference>
<evidence type="ECO:0000256" key="8">
    <source>
        <dbReference type="PROSITE-ProRule" id="PRU10007"/>
    </source>
</evidence>
<evidence type="ECO:0000256" key="4">
    <source>
        <dbReference type="ARBA" id="ARBA00051407"/>
    </source>
</evidence>
<feature type="active site" evidence="8">
    <location>
        <position position="246"/>
    </location>
</feature>
<keyword evidence="12" id="KW-1185">Reference proteome</keyword>
<evidence type="ECO:0000256" key="9">
    <source>
        <dbReference type="RuleBase" id="RU003345"/>
    </source>
</evidence>
<evidence type="ECO:0000313" key="12">
    <source>
        <dbReference type="Proteomes" id="UP000186609"/>
    </source>
</evidence>
<accession>A0A1P8JS61</accession>
<organism evidence="11 12">
    <name type="scientific">Rhodoferax koreensis</name>
    <dbReference type="NCBI Taxonomy" id="1842727"/>
    <lineage>
        <taxon>Bacteria</taxon>
        <taxon>Pseudomonadati</taxon>
        <taxon>Pseudomonadota</taxon>
        <taxon>Betaproteobacteria</taxon>
        <taxon>Burkholderiales</taxon>
        <taxon>Comamonadaceae</taxon>
        <taxon>Rhodoferax</taxon>
    </lineage>
</organism>
<dbReference type="PROSITE" id="PS00687">
    <property type="entry name" value="ALDEHYDE_DEHYDR_GLU"/>
    <property type="match status" value="1"/>
</dbReference>
<evidence type="ECO:0000256" key="1">
    <source>
        <dbReference type="ARBA" id="ARBA00009986"/>
    </source>
</evidence>
<dbReference type="Gene3D" id="3.40.309.10">
    <property type="entry name" value="Aldehyde Dehydrogenase, Chain A, domain 2"/>
    <property type="match status" value="1"/>
</dbReference>
<evidence type="ECO:0000256" key="7">
    <source>
        <dbReference type="ARBA" id="ARBA00079883"/>
    </source>
</evidence>
<dbReference type="InterPro" id="IPR016160">
    <property type="entry name" value="Ald_DH_CS_CYS"/>
</dbReference>
<dbReference type="PROSITE" id="PS00070">
    <property type="entry name" value="ALDEHYDE_DEHYDR_CYS"/>
    <property type="match status" value="1"/>
</dbReference>
<comment type="catalytic activity">
    <reaction evidence="4">
        <text>4-(hydroxymethyl)benzenesulfonate + NAD(+) = 4-formylbenzenesulfonate + NADH + H(+)</text>
        <dbReference type="Rhea" id="RHEA:24412"/>
        <dbReference type="ChEBI" id="CHEBI:11944"/>
        <dbReference type="ChEBI" id="CHEBI:11987"/>
        <dbReference type="ChEBI" id="CHEBI:15378"/>
        <dbReference type="ChEBI" id="CHEBI:57540"/>
        <dbReference type="ChEBI" id="CHEBI:57945"/>
        <dbReference type="EC" id="1.1.1.257"/>
    </reaction>
</comment>
<dbReference type="Pfam" id="PF00171">
    <property type="entry name" value="Aldedh"/>
    <property type="match status" value="1"/>
</dbReference>
<dbReference type="InterPro" id="IPR016161">
    <property type="entry name" value="Ald_DH/histidinol_DH"/>
</dbReference>
<comment type="subunit">
    <text evidence="2">Homodimer.</text>
</comment>
<dbReference type="InterPro" id="IPR016162">
    <property type="entry name" value="Ald_DH_N"/>
</dbReference>
<protein>
    <recommendedName>
        <fullName evidence="6">4-(hydroxymethyl)benzenesulfonate dehydrogenase</fullName>
        <ecNumber evidence="6">1.1.1.257</ecNumber>
    </recommendedName>
    <alternativeName>
        <fullName evidence="7">Toluenesulfonate aldehyde dehydrogenase TsaD</fullName>
    </alternativeName>
</protein>
<dbReference type="GO" id="GO:0016620">
    <property type="term" value="F:oxidoreductase activity, acting on the aldehyde or oxo group of donors, NAD or NADP as acceptor"/>
    <property type="evidence" value="ECO:0007669"/>
    <property type="project" value="InterPro"/>
</dbReference>
<evidence type="ECO:0000313" key="11">
    <source>
        <dbReference type="EMBL" id="APW36586.1"/>
    </source>
</evidence>
<dbReference type="RefSeq" id="WP_076197164.1">
    <property type="nucleotide sequence ID" value="NZ_CP019236.1"/>
</dbReference>
<dbReference type="STRING" id="1842727.RD110_04675"/>
<evidence type="ECO:0000256" key="6">
    <source>
        <dbReference type="ARBA" id="ARBA00066857"/>
    </source>
</evidence>
<dbReference type="Gene3D" id="3.40.605.10">
    <property type="entry name" value="Aldehyde Dehydrogenase, Chain A, domain 1"/>
    <property type="match status" value="1"/>
</dbReference>
<evidence type="ECO:0000256" key="3">
    <source>
        <dbReference type="ARBA" id="ARBA00023002"/>
    </source>
</evidence>
<sequence>MKQHFIANRWVAGASGEAIPVIDPSTGETFDALARGNNADIDAAVQAARTAYEGDWGRLTAAERGRLLYKLGQKMQDKAEELAQIEARDCGKPLKQARADAAAVVRYFEFYAGAADKLHGDTIPYQNGYTVLSVREPHGVTGHIIPWNYPLQIFGRSVGGALAAGNACVVKPAEDACLSLLRVAELAAEVGFPPGALNIVTGYGHEVGDALVKHRGIDHVSFTGSPAIGKVVVRAAAENHTPVTLELGGKSPQIVFADADFDAMLPVVVNAIVQNAGQTCSAGSRLLVERSAYEKVIDRLSTAFSQLRVGPSQMDLDCGPLIRHTQLQRVSAFLDEVRRDGLGIAAQSQIVPEAPKGGFYQAPTLVRDVPARHRLAQEEVFGPVIAAMPFDDEADAVRLANGTDYGLVASVWTRDGGRQMRIAKKVRSGQVFINNYGAGGGIELPFGGVKASGYGREKGFEALYGFTVLKTISIKHD</sequence>
<evidence type="ECO:0000259" key="10">
    <source>
        <dbReference type="Pfam" id="PF00171"/>
    </source>
</evidence>
<evidence type="ECO:0000256" key="2">
    <source>
        <dbReference type="ARBA" id="ARBA00011738"/>
    </source>
</evidence>
<proteinExistence type="inferred from homology"/>
<dbReference type="KEGG" id="rhy:RD110_04675"/>
<feature type="domain" description="Aldehyde dehydrogenase" evidence="10">
    <location>
        <begin position="10"/>
        <end position="472"/>
    </location>
</feature>
<dbReference type="GO" id="GO:0018462">
    <property type="term" value="F:4-(hydroxymethyl)benzenesulfonate dehydrogenase activity"/>
    <property type="evidence" value="ECO:0007669"/>
    <property type="project" value="UniProtKB-EC"/>
</dbReference>
<comment type="function">
    <text evidence="5">Involved in the toluene-4-sulfonate degradation pathway. Does not discriminate between the sulfonate and the carboxyl substituents and can also be involved in the p-toluenecarboxylate degradation pathway.</text>
</comment>
<dbReference type="InterPro" id="IPR016163">
    <property type="entry name" value="Ald_DH_C"/>
</dbReference>
<dbReference type="AlphaFoldDB" id="A0A1P8JS61"/>
<name>A0A1P8JS61_9BURK</name>
<dbReference type="EMBL" id="CP019236">
    <property type="protein sequence ID" value="APW36586.1"/>
    <property type="molecule type" value="Genomic_DNA"/>
</dbReference>
<dbReference type="CDD" id="cd07109">
    <property type="entry name" value="ALDH_AAS00426"/>
    <property type="match status" value="1"/>
</dbReference>
<dbReference type="InterPro" id="IPR015590">
    <property type="entry name" value="Aldehyde_DH_dom"/>
</dbReference>
<dbReference type="Proteomes" id="UP000186609">
    <property type="component" value="Chromosome"/>
</dbReference>
<keyword evidence="3 9" id="KW-0560">Oxidoreductase</keyword>
<gene>
    <name evidence="11" type="ORF">RD110_04675</name>
</gene>
<dbReference type="EC" id="1.1.1.257" evidence="6"/>
<dbReference type="InterPro" id="IPR029510">
    <property type="entry name" value="Ald_DH_CS_GLU"/>
</dbReference>
<reference evidence="11 12" key="1">
    <citation type="submission" date="2017-01" db="EMBL/GenBank/DDBJ databases">
        <authorList>
            <person name="Mah S.A."/>
            <person name="Swanson W.J."/>
            <person name="Moy G.W."/>
            <person name="Vacquier V.D."/>
        </authorList>
    </citation>
    <scope>NUCLEOTIDE SEQUENCE [LARGE SCALE GENOMIC DNA]</scope>
    <source>
        <strain evidence="11 12">DCY110</strain>
    </source>
</reference>
<dbReference type="PANTHER" id="PTHR11699">
    <property type="entry name" value="ALDEHYDE DEHYDROGENASE-RELATED"/>
    <property type="match status" value="1"/>
</dbReference>
<dbReference type="SUPFAM" id="SSF53720">
    <property type="entry name" value="ALDH-like"/>
    <property type="match status" value="1"/>
</dbReference>
<comment type="similarity">
    <text evidence="1 9">Belongs to the aldehyde dehydrogenase family.</text>
</comment>
<evidence type="ECO:0000256" key="5">
    <source>
        <dbReference type="ARBA" id="ARBA00056807"/>
    </source>
</evidence>